<dbReference type="VEuPathDB" id="TriTrypDB:TM35_000022380"/>
<organism evidence="1 2">
    <name type="scientific">Trypanosoma theileri</name>
    <dbReference type="NCBI Taxonomy" id="67003"/>
    <lineage>
        <taxon>Eukaryota</taxon>
        <taxon>Discoba</taxon>
        <taxon>Euglenozoa</taxon>
        <taxon>Kinetoplastea</taxon>
        <taxon>Metakinetoplastina</taxon>
        <taxon>Trypanosomatida</taxon>
        <taxon>Trypanosomatidae</taxon>
        <taxon>Trypanosoma</taxon>
    </lineage>
</organism>
<accession>A0A1X0P7K0</accession>
<evidence type="ECO:0000313" key="1">
    <source>
        <dbReference type="EMBL" id="ORC92912.1"/>
    </source>
</evidence>
<name>A0A1X0P7K0_9TRYP</name>
<proteinExistence type="predicted"/>
<comment type="caution">
    <text evidence="1">The sequence shown here is derived from an EMBL/GenBank/DDBJ whole genome shotgun (WGS) entry which is preliminary data.</text>
</comment>
<evidence type="ECO:0000313" key="2">
    <source>
        <dbReference type="Proteomes" id="UP000192257"/>
    </source>
</evidence>
<sequence length="519" mass="58560">MGNLERLRRFYRHYAPSKVATAELALEAYVGQEEAMFKALERKYGPEADIPTDLSKSTPVPTVALPSPFFYPVVNDDSNTGIKISEENDRNTIALPSVLHFDSLRNRLERIYAFYAPNLLESVDLTLAAYEGRENVLFSLLQQKYGPEPSAFYPISLSGEDKGNIEESAGIRIEMRDLHTLSSYDISAALLEVGFPRDQVPLVLLMYGYGREQYAASTALLVTLIGSALFDPDEKRGIVFPYNQLEQVTGVPPSGIDHLAFEHILVYRRIFLSFLSGLRQLQAQESAVRNVLWRHYQAAVDIVQYKAVILQEALCCLPLVEAELRAKLVNDEVCKRGALQSWFRQQHNHVDLLLKCSSAQPQKSERRKLQHTFYKSRRSLSHGKREETRPVVERWDDSIYQPLTQSSVKQMQQKTPKTLSTRKASFSVLHNSVWKPSGVTNLKARESMENGKSGFCAPRNATHTTTNHRGILQTRYAFKQGSPTTRKNKTNAVNHSIVFNKQAHGVVSQGAFSALIQLS</sequence>
<dbReference type="GeneID" id="39981336"/>
<dbReference type="PANTHER" id="PTHR39666">
    <property type="entry name" value="RANBP2-TYPE DOMAIN-CONTAINING PROTEIN"/>
    <property type="match status" value="1"/>
</dbReference>
<gene>
    <name evidence="1" type="ORF">TM35_000022380</name>
</gene>
<protein>
    <submittedName>
        <fullName evidence="1">Uncharacterized protein</fullName>
    </submittedName>
</protein>
<reference evidence="1 2" key="1">
    <citation type="submission" date="2017-03" db="EMBL/GenBank/DDBJ databases">
        <title>An alternative strategy for trypanosome survival in the mammalian bloodstream revealed through genome and transcriptome analysis of the ubiquitous bovine parasite Trypanosoma (Megatrypanum) theileri.</title>
        <authorList>
            <person name="Kelly S."/>
            <person name="Ivens A."/>
            <person name="Mott A."/>
            <person name="O'Neill E."/>
            <person name="Emms D."/>
            <person name="Macleod O."/>
            <person name="Voorheis P."/>
            <person name="Matthews J."/>
            <person name="Matthews K."/>
            <person name="Carrington M."/>
        </authorList>
    </citation>
    <scope>NUCLEOTIDE SEQUENCE [LARGE SCALE GENOMIC DNA]</scope>
    <source>
        <strain evidence="1">Edinburgh</strain>
    </source>
</reference>
<dbReference type="AlphaFoldDB" id="A0A1X0P7K0"/>
<dbReference type="OrthoDB" id="248320at2759"/>
<dbReference type="Proteomes" id="UP000192257">
    <property type="component" value="Unassembled WGS sequence"/>
</dbReference>
<dbReference type="PANTHER" id="PTHR39666:SF1">
    <property type="entry name" value="NUCLEAR PORE COMPLEX NUP2_50_61 DOMAIN-CONTAINING PROTEIN"/>
    <property type="match status" value="1"/>
</dbReference>
<dbReference type="EMBL" id="NBCO01000002">
    <property type="protein sequence ID" value="ORC92912.1"/>
    <property type="molecule type" value="Genomic_DNA"/>
</dbReference>
<dbReference type="RefSeq" id="XP_028886978.1">
    <property type="nucleotide sequence ID" value="XM_029021556.1"/>
</dbReference>
<keyword evidence="2" id="KW-1185">Reference proteome</keyword>